<keyword evidence="4 6" id="KW-0975">Bacterial flagellum</keyword>
<dbReference type="Proteomes" id="UP000282654">
    <property type="component" value="Unassembled WGS sequence"/>
</dbReference>
<keyword evidence="10" id="KW-1185">Reference proteome</keyword>
<dbReference type="InterPro" id="IPR006299">
    <property type="entry name" value="FlgC"/>
</dbReference>
<comment type="similarity">
    <text evidence="2">Belongs to the flagella basal body rod proteins family.</text>
</comment>
<dbReference type="OrthoDB" id="9794148at2"/>
<proteinExistence type="inferred from homology"/>
<keyword evidence="9" id="KW-0969">Cilium</keyword>
<evidence type="ECO:0000256" key="3">
    <source>
        <dbReference type="ARBA" id="ARBA00017941"/>
    </source>
</evidence>
<dbReference type="PANTHER" id="PTHR30435">
    <property type="entry name" value="FLAGELLAR PROTEIN"/>
    <property type="match status" value="1"/>
</dbReference>
<dbReference type="AlphaFoldDB" id="A0A3N5BB37"/>
<dbReference type="InterPro" id="IPR001444">
    <property type="entry name" value="Flag_bb_rod_N"/>
</dbReference>
<organism evidence="9 10">
    <name type="scientific">Thermodesulfitimonas autotrophica</name>
    <dbReference type="NCBI Taxonomy" id="1894989"/>
    <lineage>
        <taxon>Bacteria</taxon>
        <taxon>Bacillati</taxon>
        <taxon>Bacillota</taxon>
        <taxon>Clostridia</taxon>
        <taxon>Thermoanaerobacterales</taxon>
        <taxon>Thermoanaerobacteraceae</taxon>
        <taxon>Thermodesulfitimonas</taxon>
    </lineage>
</organism>
<dbReference type="Pfam" id="PF06429">
    <property type="entry name" value="Flg_bbr_C"/>
    <property type="match status" value="1"/>
</dbReference>
<dbReference type="EMBL" id="RKRE01000003">
    <property type="protein sequence ID" value="RPF42915.1"/>
    <property type="molecule type" value="Genomic_DNA"/>
</dbReference>
<comment type="subunit">
    <text evidence="5 6">The basal body constitutes a major portion of the flagellar organelle and consists of four rings (L,P,S, and M) mounted on a central rod. The rod consists of about 26 subunits of FlgG in the distal portion, and FlgB, FlgC and FlgF are thought to build up the proximal portion of the rod with about 6 subunits each.</text>
</comment>
<reference evidence="9 10" key="1">
    <citation type="submission" date="2018-11" db="EMBL/GenBank/DDBJ databases">
        <title>Genomic Encyclopedia of Type Strains, Phase IV (KMG-IV): sequencing the most valuable type-strain genomes for metagenomic binning, comparative biology and taxonomic classification.</title>
        <authorList>
            <person name="Goeker M."/>
        </authorList>
    </citation>
    <scope>NUCLEOTIDE SEQUENCE [LARGE SCALE GENOMIC DNA]</scope>
    <source>
        <strain evidence="9 10">DSM 102936</strain>
    </source>
</reference>
<dbReference type="InterPro" id="IPR010930">
    <property type="entry name" value="Flg_bb/hook_C_dom"/>
</dbReference>
<evidence type="ECO:0000256" key="5">
    <source>
        <dbReference type="ARBA" id="ARBA00025933"/>
    </source>
</evidence>
<sequence>MRLFDSFAISGSGLTAERLRLDLIANNIANVHTTRTAEGGPYRRQVPVFAQRLEAAATGFKGAGVAVTAILRDTSPPLLVHDPSHPDADAQGYVHYPNINVANEMVDMIGATRAYEANATVFEAAKDIAQRALEIGRG</sequence>
<protein>
    <recommendedName>
        <fullName evidence="3 6">Flagellar basal-body rod protein FlgC</fullName>
    </recommendedName>
</protein>
<name>A0A3N5BB37_9THEO</name>
<comment type="caution">
    <text evidence="9">The sequence shown here is derived from an EMBL/GenBank/DDBJ whole genome shotgun (WGS) entry which is preliminary data.</text>
</comment>
<dbReference type="GO" id="GO:0030694">
    <property type="term" value="C:bacterial-type flagellum basal body, rod"/>
    <property type="evidence" value="ECO:0007669"/>
    <property type="project" value="UniProtKB-UniRule"/>
</dbReference>
<gene>
    <name evidence="9" type="ORF">EDD75_2029</name>
</gene>
<evidence type="ECO:0000313" key="10">
    <source>
        <dbReference type="Proteomes" id="UP000282654"/>
    </source>
</evidence>
<feature type="domain" description="Flagellar basal body rod protein N-terminal" evidence="7">
    <location>
        <begin position="10"/>
        <end position="34"/>
    </location>
</feature>
<dbReference type="PANTHER" id="PTHR30435:SF2">
    <property type="entry name" value="FLAGELLAR BASAL-BODY ROD PROTEIN FLGC"/>
    <property type="match status" value="1"/>
</dbReference>
<keyword evidence="9" id="KW-0966">Cell projection</keyword>
<evidence type="ECO:0000259" key="7">
    <source>
        <dbReference type="Pfam" id="PF00460"/>
    </source>
</evidence>
<dbReference type="NCBIfam" id="TIGR01395">
    <property type="entry name" value="FlgC"/>
    <property type="match status" value="1"/>
</dbReference>
<accession>A0A3N5BB37</accession>
<evidence type="ECO:0000256" key="4">
    <source>
        <dbReference type="ARBA" id="ARBA00023143"/>
    </source>
</evidence>
<evidence type="ECO:0000259" key="8">
    <source>
        <dbReference type="Pfam" id="PF06429"/>
    </source>
</evidence>
<evidence type="ECO:0000313" key="9">
    <source>
        <dbReference type="EMBL" id="RPF42915.1"/>
    </source>
</evidence>
<dbReference type="RefSeq" id="WP_123931624.1">
    <property type="nucleotide sequence ID" value="NZ_RKRE01000003.1"/>
</dbReference>
<evidence type="ECO:0000256" key="2">
    <source>
        <dbReference type="ARBA" id="ARBA00009677"/>
    </source>
</evidence>
<dbReference type="Pfam" id="PF00460">
    <property type="entry name" value="Flg_bb_rod"/>
    <property type="match status" value="1"/>
</dbReference>
<dbReference type="GO" id="GO:0071978">
    <property type="term" value="P:bacterial-type flagellum-dependent swarming motility"/>
    <property type="evidence" value="ECO:0007669"/>
    <property type="project" value="TreeGrafter"/>
</dbReference>
<evidence type="ECO:0000256" key="1">
    <source>
        <dbReference type="ARBA" id="ARBA00004117"/>
    </source>
</evidence>
<feature type="domain" description="Flagellar basal-body/hook protein C-terminal" evidence="8">
    <location>
        <begin position="90"/>
        <end position="134"/>
    </location>
</feature>
<comment type="subcellular location">
    <subcellularLocation>
        <location evidence="1 6">Bacterial flagellum basal body</location>
    </subcellularLocation>
</comment>
<evidence type="ECO:0000256" key="6">
    <source>
        <dbReference type="RuleBase" id="RU362062"/>
    </source>
</evidence>
<keyword evidence="9" id="KW-0282">Flagellum</keyword>